<name>A0A2P2KWQ8_RHIMU</name>
<protein>
    <submittedName>
        <fullName evidence="1">Uncharacterized protein</fullName>
    </submittedName>
</protein>
<reference evidence="1" key="1">
    <citation type="submission" date="2018-02" db="EMBL/GenBank/DDBJ databases">
        <title>Rhizophora mucronata_Transcriptome.</title>
        <authorList>
            <person name="Meera S.P."/>
            <person name="Sreeshan A."/>
            <person name="Augustine A."/>
        </authorList>
    </citation>
    <scope>NUCLEOTIDE SEQUENCE</scope>
    <source>
        <tissue evidence="1">Leaf</tissue>
    </source>
</reference>
<accession>A0A2P2KWQ8</accession>
<evidence type="ECO:0000313" key="1">
    <source>
        <dbReference type="EMBL" id="MBX10143.1"/>
    </source>
</evidence>
<dbReference type="AlphaFoldDB" id="A0A2P2KWQ8"/>
<dbReference type="EMBL" id="GGEC01029659">
    <property type="protein sequence ID" value="MBX10143.1"/>
    <property type="molecule type" value="Transcribed_RNA"/>
</dbReference>
<proteinExistence type="predicted"/>
<organism evidence="1">
    <name type="scientific">Rhizophora mucronata</name>
    <name type="common">Asiatic mangrove</name>
    <dbReference type="NCBI Taxonomy" id="61149"/>
    <lineage>
        <taxon>Eukaryota</taxon>
        <taxon>Viridiplantae</taxon>
        <taxon>Streptophyta</taxon>
        <taxon>Embryophyta</taxon>
        <taxon>Tracheophyta</taxon>
        <taxon>Spermatophyta</taxon>
        <taxon>Magnoliopsida</taxon>
        <taxon>eudicotyledons</taxon>
        <taxon>Gunneridae</taxon>
        <taxon>Pentapetalae</taxon>
        <taxon>rosids</taxon>
        <taxon>fabids</taxon>
        <taxon>Malpighiales</taxon>
        <taxon>Rhizophoraceae</taxon>
        <taxon>Rhizophora</taxon>
    </lineage>
</organism>
<sequence>MSTRESLQWPPCCPLACFVV</sequence>